<dbReference type="GO" id="GO:0005634">
    <property type="term" value="C:nucleus"/>
    <property type="evidence" value="ECO:0007669"/>
    <property type="project" value="UniProtKB-SubCell"/>
</dbReference>
<dbReference type="FunFam" id="3.30.1370.10:FF:000013">
    <property type="entry name" value="Mex-3 RNA-binding family member B"/>
    <property type="match status" value="1"/>
</dbReference>
<organism evidence="14 15">
    <name type="scientific">Scyliorhinus torazame</name>
    <name type="common">Cloudy catshark</name>
    <name type="synonym">Catulus torazame</name>
    <dbReference type="NCBI Taxonomy" id="75743"/>
    <lineage>
        <taxon>Eukaryota</taxon>
        <taxon>Metazoa</taxon>
        <taxon>Chordata</taxon>
        <taxon>Craniata</taxon>
        <taxon>Vertebrata</taxon>
        <taxon>Chondrichthyes</taxon>
        <taxon>Elasmobranchii</taxon>
        <taxon>Galeomorphii</taxon>
        <taxon>Galeoidea</taxon>
        <taxon>Carcharhiniformes</taxon>
        <taxon>Scyliorhinidae</taxon>
        <taxon>Scyliorhinus</taxon>
    </lineage>
</organism>
<feature type="region of interest" description="Disordered" evidence="12">
    <location>
        <begin position="30"/>
        <end position="88"/>
    </location>
</feature>
<dbReference type="Gene3D" id="3.30.40.10">
    <property type="entry name" value="Zinc/RING finger domain, C3HC4 (zinc finger)"/>
    <property type="match status" value="1"/>
</dbReference>
<dbReference type="CDD" id="cd16518">
    <property type="entry name" value="RING-HC_MEX3"/>
    <property type="match status" value="1"/>
</dbReference>
<dbReference type="InterPro" id="IPR013083">
    <property type="entry name" value="Znf_RING/FYVE/PHD"/>
</dbReference>
<feature type="compositionally biased region" description="Pro residues" evidence="12">
    <location>
        <begin position="59"/>
        <end position="77"/>
    </location>
</feature>
<evidence type="ECO:0000256" key="7">
    <source>
        <dbReference type="ARBA" id="ARBA00022833"/>
    </source>
</evidence>
<dbReference type="InterPro" id="IPR047228">
    <property type="entry name" value="KH-I_MEX3_rpt1"/>
</dbReference>
<feature type="compositionally biased region" description="Low complexity" evidence="12">
    <location>
        <begin position="489"/>
        <end position="509"/>
    </location>
</feature>
<keyword evidence="6 11" id="KW-0863">Zinc-finger</keyword>
<protein>
    <recommendedName>
        <fullName evidence="13">RING-type domain-containing protein</fullName>
    </recommendedName>
</protein>
<dbReference type="EMBL" id="BFAA01001713">
    <property type="protein sequence ID" value="GCB69497.1"/>
    <property type="molecule type" value="Genomic_DNA"/>
</dbReference>
<evidence type="ECO:0000256" key="9">
    <source>
        <dbReference type="ARBA" id="ARBA00023242"/>
    </source>
</evidence>
<dbReference type="CDD" id="cd22423">
    <property type="entry name" value="KH-I_MEX3_rpt1"/>
    <property type="match status" value="1"/>
</dbReference>
<keyword evidence="3" id="KW-0963">Cytoplasm</keyword>
<dbReference type="FunFam" id="3.30.40.10:FF:000090">
    <property type="entry name" value="Mex-3 RNA-binding family member C"/>
    <property type="match status" value="1"/>
</dbReference>
<sequence>MPSSTVFTDMEREDGESGPLHIAMEQLTVFGLEEPPPPPRPSPPGQPCRGLEGEALPSSSPPPPAAGGEPLPMPGPPHLLQGPVSGSQPACPCPASAGGGLPLVSSVLALFEAEQIQLQQQQPRKKSVNMTECVPVPSSEHVAEIVGRQGCKIKALRAKTNTYIKTPVRGEEPIFVVTGRKEDVAMAKREIISAAEHFSMIRASRNKNGAVPGAAPGIAGLSVPGTPNLPGQTTIQVRVPYRVVGLVVGPKGATIKRIQQQTHTYIVTPSRDKEPVFEVSGMPENVDRAREEIEAHIAVRTGNYIEINEENDFHSNGTDVSFDSSGFETTWGKMNSIPPARNRLLSSYRNDSSSSLGSGSTDSYFGSNQMTDFSPTSPFSAGGFWFGESFATMSSEDLGFESPAFDSLPATTPSVIWCPFEQASPIGFGNESTTGTIAHDSQPTTPRLSPTFIENIEFPLARRPCSDPLNMVGQVELPVYISAFSNGTSYSSSDGSTTSGSPTDSSGSGMARGKRDCVVCFESEVIAALVPCGHNHFCMECANRICNQEEPKCPVCNTPVTQAIRIYS</sequence>
<dbReference type="InterPro" id="IPR004087">
    <property type="entry name" value="KH_dom"/>
</dbReference>
<dbReference type="FunFam" id="3.30.1370.10:FF:000012">
    <property type="entry name" value="Mex-3 RNA-binding family member D"/>
    <property type="match status" value="1"/>
</dbReference>
<evidence type="ECO:0000313" key="15">
    <source>
        <dbReference type="Proteomes" id="UP000288216"/>
    </source>
</evidence>
<evidence type="ECO:0000256" key="11">
    <source>
        <dbReference type="PROSITE-ProRule" id="PRU00175"/>
    </source>
</evidence>
<evidence type="ECO:0000256" key="2">
    <source>
        <dbReference type="ARBA" id="ARBA00004496"/>
    </source>
</evidence>
<dbReference type="SUPFAM" id="SSF57850">
    <property type="entry name" value="RING/U-box"/>
    <property type="match status" value="1"/>
</dbReference>
<dbReference type="InterPro" id="IPR001841">
    <property type="entry name" value="Znf_RING"/>
</dbReference>
<dbReference type="OMA" id="GLPCNPN"/>
<keyword evidence="9" id="KW-0539">Nucleus</keyword>
<dbReference type="InterPro" id="IPR004088">
    <property type="entry name" value="KH_dom_type_1"/>
</dbReference>
<dbReference type="InterPro" id="IPR036612">
    <property type="entry name" value="KH_dom_type_1_sf"/>
</dbReference>
<feature type="compositionally biased region" description="Pro residues" evidence="12">
    <location>
        <begin position="34"/>
        <end position="46"/>
    </location>
</feature>
<evidence type="ECO:0000256" key="6">
    <source>
        <dbReference type="ARBA" id="ARBA00022771"/>
    </source>
</evidence>
<feature type="region of interest" description="Disordered" evidence="12">
    <location>
        <begin position="1"/>
        <end position="20"/>
    </location>
</feature>
<dbReference type="InterPro" id="IPR047227">
    <property type="entry name" value="MEX3"/>
</dbReference>
<reference evidence="14 15" key="1">
    <citation type="journal article" date="2018" name="Nat. Ecol. Evol.">
        <title>Shark genomes provide insights into elasmobranch evolution and the origin of vertebrates.</title>
        <authorList>
            <person name="Hara Y"/>
            <person name="Yamaguchi K"/>
            <person name="Onimaru K"/>
            <person name="Kadota M"/>
            <person name="Koyanagi M"/>
            <person name="Keeley SD"/>
            <person name="Tatsumi K"/>
            <person name="Tanaka K"/>
            <person name="Motone F"/>
            <person name="Kageyama Y"/>
            <person name="Nozu R"/>
            <person name="Adachi N"/>
            <person name="Nishimura O"/>
            <person name="Nakagawa R"/>
            <person name="Tanegashima C"/>
            <person name="Kiyatake I"/>
            <person name="Matsumoto R"/>
            <person name="Murakumo K"/>
            <person name="Nishida K"/>
            <person name="Terakita A"/>
            <person name="Kuratani S"/>
            <person name="Sato K"/>
            <person name="Hyodo S Kuraku.S."/>
        </authorList>
    </citation>
    <scope>NUCLEOTIDE SEQUENCE [LARGE SCALE GENOMIC DNA]</scope>
</reference>
<dbReference type="OrthoDB" id="427410at2759"/>
<dbReference type="SMART" id="SM00184">
    <property type="entry name" value="RING"/>
    <property type="match status" value="1"/>
</dbReference>
<evidence type="ECO:0000256" key="8">
    <source>
        <dbReference type="ARBA" id="ARBA00022884"/>
    </source>
</evidence>
<dbReference type="Proteomes" id="UP000288216">
    <property type="component" value="Unassembled WGS sequence"/>
</dbReference>
<evidence type="ECO:0000256" key="1">
    <source>
        <dbReference type="ARBA" id="ARBA00004123"/>
    </source>
</evidence>
<evidence type="ECO:0000256" key="12">
    <source>
        <dbReference type="SAM" id="MobiDB-lite"/>
    </source>
</evidence>
<dbReference type="SUPFAM" id="SSF54791">
    <property type="entry name" value="Eukaryotic type KH-domain (KH-domain type I)"/>
    <property type="match status" value="2"/>
</dbReference>
<dbReference type="Pfam" id="PF00013">
    <property type="entry name" value="KH_1"/>
    <property type="match status" value="2"/>
</dbReference>
<evidence type="ECO:0000259" key="13">
    <source>
        <dbReference type="PROSITE" id="PS50089"/>
    </source>
</evidence>
<comment type="subcellular location">
    <subcellularLocation>
        <location evidence="2">Cytoplasm</location>
    </subcellularLocation>
    <subcellularLocation>
        <location evidence="1">Nucleus</location>
    </subcellularLocation>
</comment>
<dbReference type="InterPro" id="IPR047226">
    <property type="entry name" value="KH-I_MEX3_rpt2"/>
</dbReference>
<evidence type="ECO:0000256" key="10">
    <source>
        <dbReference type="PROSITE-ProRule" id="PRU00117"/>
    </source>
</evidence>
<dbReference type="Pfam" id="PF13920">
    <property type="entry name" value="zf-C3HC4_3"/>
    <property type="match status" value="1"/>
</dbReference>
<evidence type="ECO:0000256" key="4">
    <source>
        <dbReference type="ARBA" id="ARBA00022723"/>
    </source>
</evidence>
<dbReference type="GO" id="GO:0005737">
    <property type="term" value="C:cytoplasm"/>
    <property type="evidence" value="ECO:0007669"/>
    <property type="project" value="UniProtKB-SubCell"/>
</dbReference>
<feature type="domain" description="RING-type" evidence="13">
    <location>
        <begin position="517"/>
        <end position="557"/>
    </location>
</feature>
<evidence type="ECO:0000256" key="5">
    <source>
        <dbReference type="ARBA" id="ARBA00022737"/>
    </source>
</evidence>
<dbReference type="STRING" id="75743.A0A401P8L4"/>
<dbReference type="PANTHER" id="PTHR23285">
    <property type="entry name" value="RING FINGER AND KH DOMAIN CONTAINING PROTEIN 1"/>
    <property type="match status" value="1"/>
</dbReference>
<comment type="caution">
    <text evidence="14">The sequence shown here is derived from an EMBL/GenBank/DDBJ whole genome shotgun (WGS) entry which is preliminary data.</text>
</comment>
<dbReference type="PROSITE" id="PS50084">
    <property type="entry name" value="KH_TYPE_1"/>
    <property type="match status" value="2"/>
</dbReference>
<dbReference type="PANTHER" id="PTHR23285:SF8">
    <property type="entry name" value="RNA-BINDING E3 UBIQUITIN-PROTEIN LIGASE MEX3C"/>
    <property type="match status" value="1"/>
</dbReference>
<keyword evidence="7" id="KW-0862">Zinc</keyword>
<feature type="region of interest" description="Disordered" evidence="12">
    <location>
        <begin position="489"/>
        <end position="512"/>
    </location>
</feature>
<dbReference type="AlphaFoldDB" id="A0A401P8L4"/>
<evidence type="ECO:0000313" key="14">
    <source>
        <dbReference type="EMBL" id="GCB69497.1"/>
    </source>
</evidence>
<accession>A0A401P8L4</accession>
<keyword evidence="8 10" id="KW-0694">RNA-binding</keyword>
<dbReference type="Gene3D" id="3.30.1370.10">
    <property type="entry name" value="K Homology domain, type 1"/>
    <property type="match status" value="2"/>
</dbReference>
<keyword evidence="5" id="KW-0677">Repeat</keyword>
<proteinExistence type="predicted"/>
<dbReference type="GO" id="GO:0008270">
    <property type="term" value="F:zinc ion binding"/>
    <property type="evidence" value="ECO:0007669"/>
    <property type="project" value="UniProtKB-KW"/>
</dbReference>
<dbReference type="PROSITE" id="PS50089">
    <property type="entry name" value="ZF_RING_2"/>
    <property type="match status" value="1"/>
</dbReference>
<gene>
    <name evidence="14" type="ORF">scyTo_0005489</name>
</gene>
<dbReference type="SMART" id="SM00322">
    <property type="entry name" value="KH"/>
    <property type="match status" value="2"/>
</dbReference>
<keyword evidence="15" id="KW-1185">Reference proteome</keyword>
<name>A0A401P8L4_SCYTO</name>
<keyword evidence="4" id="KW-0479">Metal-binding</keyword>
<dbReference type="CDD" id="cd22424">
    <property type="entry name" value="KH-I_MEX3_rpt2"/>
    <property type="match status" value="1"/>
</dbReference>
<evidence type="ECO:0000256" key="3">
    <source>
        <dbReference type="ARBA" id="ARBA00022490"/>
    </source>
</evidence>
<dbReference type="GO" id="GO:0003723">
    <property type="term" value="F:RNA binding"/>
    <property type="evidence" value="ECO:0007669"/>
    <property type="project" value="UniProtKB-UniRule"/>
</dbReference>